<dbReference type="AlphaFoldDB" id="A0A6G1KDC3"/>
<accession>A0A6G1KDC3</accession>
<protein>
    <submittedName>
        <fullName evidence="2">Uncharacterized protein</fullName>
    </submittedName>
</protein>
<gene>
    <name evidence="2" type="ORF">K504DRAFT_375422</name>
</gene>
<feature type="compositionally biased region" description="Polar residues" evidence="1">
    <location>
        <begin position="33"/>
        <end position="51"/>
    </location>
</feature>
<reference evidence="2" key="1">
    <citation type="journal article" date="2020" name="Stud. Mycol.">
        <title>101 Dothideomycetes genomes: a test case for predicting lifestyles and emergence of pathogens.</title>
        <authorList>
            <person name="Haridas S."/>
            <person name="Albert R."/>
            <person name="Binder M."/>
            <person name="Bloem J."/>
            <person name="Labutti K."/>
            <person name="Salamov A."/>
            <person name="Andreopoulos B."/>
            <person name="Baker S."/>
            <person name="Barry K."/>
            <person name="Bills G."/>
            <person name="Bluhm B."/>
            <person name="Cannon C."/>
            <person name="Castanera R."/>
            <person name="Culley D."/>
            <person name="Daum C."/>
            <person name="Ezra D."/>
            <person name="Gonzalez J."/>
            <person name="Henrissat B."/>
            <person name="Kuo A."/>
            <person name="Liang C."/>
            <person name="Lipzen A."/>
            <person name="Lutzoni F."/>
            <person name="Magnuson J."/>
            <person name="Mondo S."/>
            <person name="Nolan M."/>
            <person name="Ohm R."/>
            <person name="Pangilinan J."/>
            <person name="Park H.-J."/>
            <person name="Ramirez L."/>
            <person name="Alfaro M."/>
            <person name="Sun H."/>
            <person name="Tritt A."/>
            <person name="Yoshinaga Y."/>
            <person name="Zwiers L.-H."/>
            <person name="Turgeon B."/>
            <person name="Goodwin S."/>
            <person name="Spatafora J."/>
            <person name="Crous P."/>
            <person name="Grigoriev I."/>
        </authorList>
    </citation>
    <scope>NUCLEOTIDE SEQUENCE</scope>
    <source>
        <strain evidence="2">CBS 279.74</strain>
    </source>
</reference>
<organism evidence="2 3">
    <name type="scientific">Pleomassaria siparia CBS 279.74</name>
    <dbReference type="NCBI Taxonomy" id="1314801"/>
    <lineage>
        <taxon>Eukaryota</taxon>
        <taxon>Fungi</taxon>
        <taxon>Dikarya</taxon>
        <taxon>Ascomycota</taxon>
        <taxon>Pezizomycotina</taxon>
        <taxon>Dothideomycetes</taxon>
        <taxon>Pleosporomycetidae</taxon>
        <taxon>Pleosporales</taxon>
        <taxon>Pleomassariaceae</taxon>
        <taxon>Pleomassaria</taxon>
    </lineage>
</organism>
<feature type="region of interest" description="Disordered" evidence="1">
    <location>
        <begin position="33"/>
        <end position="58"/>
    </location>
</feature>
<sequence>MTGTKCTSVTTVIQTDAHTSFYKPSALSSHTKPINIVPSGTGTGIRNSGSRRGSVGEPVRTISEGSKRTKAYYASRKTKPGKEQDAADVFFAKARLYLSPPDRETGPNWLQPEAKRQTFLLAAWLSNTANPPPCWSCYYDFGYVTCQNEDEAQLLGGLYNAVLNDPDRGPKEATFEQLWQALDTPSLLIDLLDSCGYLDALRTQLPRLEHFLGTRSEDRPSVWRLIQFVRDTPNTEPHACLRRDYGFDSCTLRDEVQALKYIYGEVLAMTATTTKTTTTTQTQTHPLQLHAACIRGTLFEFARSKAGAVIVRDEHRRLMQNMAPSSPFIGFDNDKGLKGYTAPLFKKLQK</sequence>
<dbReference type="OrthoDB" id="4851849at2759"/>
<name>A0A6G1KDC3_9PLEO</name>
<dbReference type="EMBL" id="MU005768">
    <property type="protein sequence ID" value="KAF2710886.1"/>
    <property type="molecule type" value="Genomic_DNA"/>
</dbReference>
<dbReference type="Proteomes" id="UP000799428">
    <property type="component" value="Unassembled WGS sequence"/>
</dbReference>
<evidence type="ECO:0000256" key="1">
    <source>
        <dbReference type="SAM" id="MobiDB-lite"/>
    </source>
</evidence>
<keyword evidence="3" id="KW-1185">Reference proteome</keyword>
<proteinExistence type="predicted"/>
<evidence type="ECO:0000313" key="2">
    <source>
        <dbReference type="EMBL" id="KAF2710886.1"/>
    </source>
</evidence>
<evidence type="ECO:0000313" key="3">
    <source>
        <dbReference type="Proteomes" id="UP000799428"/>
    </source>
</evidence>